<dbReference type="InterPro" id="IPR027417">
    <property type="entry name" value="P-loop_NTPase"/>
</dbReference>
<dbReference type="InterPro" id="IPR003959">
    <property type="entry name" value="ATPase_AAA_core"/>
</dbReference>
<dbReference type="GO" id="GO:0005829">
    <property type="term" value="C:cytosol"/>
    <property type="evidence" value="ECO:0007669"/>
    <property type="project" value="TreeGrafter"/>
</dbReference>
<feature type="region of interest" description="Disordered" evidence="2">
    <location>
        <begin position="387"/>
        <end position="424"/>
    </location>
</feature>
<dbReference type="EMBL" id="RQTK01000526">
    <property type="protein sequence ID" value="RUS78198.1"/>
    <property type="molecule type" value="Genomic_DNA"/>
</dbReference>
<dbReference type="InterPro" id="IPR041569">
    <property type="entry name" value="AAA_lid_3"/>
</dbReference>
<feature type="domain" description="AAA+ ATPase" evidence="3">
    <location>
        <begin position="283"/>
        <end position="474"/>
    </location>
</feature>
<evidence type="ECO:0000256" key="2">
    <source>
        <dbReference type="SAM" id="MobiDB-lite"/>
    </source>
</evidence>
<dbReference type="InterPro" id="IPR003960">
    <property type="entry name" value="ATPase_AAA_CS"/>
</dbReference>
<dbReference type="AlphaFoldDB" id="A0A3S0ZI10"/>
<dbReference type="InterPro" id="IPR003593">
    <property type="entry name" value="AAA+_ATPase"/>
</dbReference>
<dbReference type="Gene3D" id="3.40.50.300">
    <property type="entry name" value="P-loop containing nucleotide triphosphate hydrolases"/>
    <property type="match status" value="2"/>
</dbReference>
<dbReference type="Proteomes" id="UP000271974">
    <property type="component" value="Unassembled WGS sequence"/>
</dbReference>
<evidence type="ECO:0000313" key="4">
    <source>
        <dbReference type="EMBL" id="RUS78198.1"/>
    </source>
</evidence>
<dbReference type="GO" id="GO:0097352">
    <property type="term" value="P:autophagosome maturation"/>
    <property type="evidence" value="ECO:0007669"/>
    <property type="project" value="TreeGrafter"/>
</dbReference>
<feature type="domain" description="AAA+ ATPase" evidence="3">
    <location>
        <begin position="9"/>
        <end position="149"/>
    </location>
</feature>
<gene>
    <name evidence="4" type="ORF">EGW08_014057</name>
</gene>
<sequence length="570" mass="61794">MCRLRQAQRTVGIMLHGPPGCGKTSLGRALAQSCNAAFLNIESTDVTKAEFGAGAEALRQIFARAVSLTDEGPVVLFFDELDMLCPPLSGASIGNRQLTSALISELDKLRDCHVSGLLVVAATNAISCVNPALRRPGRFEREILLNVPSQTQRLAILKIQVETMMLDLAEDLSLSEIAMMTPGFVGADLQALCQESLNQAFSRCDQLGNTNMTENPPVTKADFMAALHKVSPSLKKGLSCNVDLKGVLWDEIGGLENVKTEIHQAIEWPLLHPESLRRMDLAATKGVLLYGPPGCCKTTLVRAAATSSHVTFLSLSGAQVYSPYVGESERIISEAFQKARALSPSILFFDEIDSLVGKRSSGGGQSRVQERILATMLNEMDGIGTRLDQKTDVSRGQGKMKEHLSASAKEDGDQGQPSTIGSTNQYQACERNRLSDIDMSRVIVIGATNRPDMLDAAILRPGRLDRHIYVPPPDIEGRKSILNIQVSKMAARDIDIDCISNLTECFSGADIKNLCREAGLTAVRESSASGKLNADTLVVRQHHFVTALNTVKPSLSQNVLKQYSRKTSFS</sequence>
<reference evidence="4 5" key="1">
    <citation type="submission" date="2019-01" db="EMBL/GenBank/DDBJ databases">
        <title>A draft genome assembly of the solar-powered sea slug Elysia chlorotica.</title>
        <authorList>
            <person name="Cai H."/>
            <person name="Li Q."/>
            <person name="Fang X."/>
            <person name="Li J."/>
            <person name="Curtis N.E."/>
            <person name="Altenburger A."/>
            <person name="Shibata T."/>
            <person name="Feng M."/>
            <person name="Maeda T."/>
            <person name="Schwartz J.A."/>
            <person name="Shigenobu S."/>
            <person name="Lundholm N."/>
            <person name="Nishiyama T."/>
            <person name="Yang H."/>
            <person name="Hasebe M."/>
            <person name="Li S."/>
            <person name="Pierce S.K."/>
            <person name="Wang J."/>
        </authorList>
    </citation>
    <scope>NUCLEOTIDE SEQUENCE [LARGE SCALE GENOMIC DNA]</scope>
    <source>
        <strain evidence="4">EC2010</strain>
        <tissue evidence="4">Whole organism of an adult</tissue>
    </source>
</reference>
<accession>A0A3S0ZI10</accession>
<dbReference type="Pfam" id="PF00004">
    <property type="entry name" value="AAA"/>
    <property type="match status" value="2"/>
</dbReference>
<dbReference type="GO" id="GO:0034098">
    <property type="term" value="C:VCP-NPL4-UFD1 AAA ATPase complex"/>
    <property type="evidence" value="ECO:0007669"/>
    <property type="project" value="TreeGrafter"/>
</dbReference>
<dbReference type="GO" id="GO:0030970">
    <property type="term" value="P:retrograde protein transport, ER to cytosol"/>
    <property type="evidence" value="ECO:0007669"/>
    <property type="project" value="TreeGrafter"/>
</dbReference>
<dbReference type="Gene3D" id="1.10.8.60">
    <property type="match status" value="2"/>
</dbReference>
<keyword evidence="1" id="KW-0067">ATP-binding</keyword>
<dbReference type="InterPro" id="IPR050168">
    <property type="entry name" value="AAA_ATPase_domain"/>
</dbReference>
<dbReference type="SMART" id="SM00382">
    <property type="entry name" value="AAA"/>
    <property type="match status" value="2"/>
</dbReference>
<dbReference type="PANTHER" id="PTHR23077:SF194">
    <property type="entry name" value="ATPASE FAMILY GENE 2 PROTEIN HOMOLOG B"/>
    <property type="match status" value="1"/>
</dbReference>
<name>A0A3S0ZI10_ELYCH</name>
<dbReference type="GO" id="GO:0005634">
    <property type="term" value="C:nucleus"/>
    <property type="evidence" value="ECO:0007669"/>
    <property type="project" value="TreeGrafter"/>
</dbReference>
<dbReference type="SUPFAM" id="SSF52540">
    <property type="entry name" value="P-loop containing nucleoside triphosphate hydrolases"/>
    <property type="match status" value="2"/>
</dbReference>
<keyword evidence="5" id="KW-1185">Reference proteome</keyword>
<feature type="compositionally biased region" description="Basic and acidic residues" evidence="2">
    <location>
        <begin position="387"/>
        <end position="412"/>
    </location>
</feature>
<dbReference type="GO" id="GO:0005524">
    <property type="term" value="F:ATP binding"/>
    <property type="evidence" value="ECO:0007669"/>
    <property type="project" value="UniProtKB-KW"/>
</dbReference>
<dbReference type="GO" id="GO:0051228">
    <property type="term" value="P:mitotic spindle disassembly"/>
    <property type="evidence" value="ECO:0007669"/>
    <property type="project" value="TreeGrafter"/>
</dbReference>
<dbReference type="Pfam" id="PF17862">
    <property type="entry name" value="AAA_lid_3"/>
    <property type="match status" value="2"/>
</dbReference>
<dbReference type="PROSITE" id="PS00674">
    <property type="entry name" value="AAA"/>
    <property type="match status" value="1"/>
</dbReference>
<evidence type="ECO:0000313" key="5">
    <source>
        <dbReference type="Proteomes" id="UP000271974"/>
    </source>
</evidence>
<dbReference type="GO" id="GO:0016887">
    <property type="term" value="F:ATP hydrolysis activity"/>
    <property type="evidence" value="ECO:0007669"/>
    <property type="project" value="InterPro"/>
</dbReference>
<dbReference type="OrthoDB" id="27435at2759"/>
<dbReference type="PANTHER" id="PTHR23077">
    <property type="entry name" value="AAA-FAMILY ATPASE"/>
    <property type="match status" value="1"/>
</dbReference>
<evidence type="ECO:0000259" key="3">
    <source>
        <dbReference type="SMART" id="SM00382"/>
    </source>
</evidence>
<dbReference type="STRING" id="188477.A0A3S0ZI10"/>
<evidence type="ECO:0000256" key="1">
    <source>
        <dbReference type="RuleBase" id="RU003651"/>
    </source>
</evidence>
<keyword evidence="1" id="KW-0547">Nucleotide-binding</keyword>
<organism evidence="4 5">
    <name type="scientific">Elysia chlorotica</name>
    <name type="common">Eastern emerald elysia</name>
    <name type="synonym">Sea slug</name>
    <dbReference type="NCBI Taxonomy" id="188477"/>
    <lineage>
        <taxon>Eukaryota</taxon>
        <taxon>Metazoa</taxon>
        <taxon>Spiralia</taxon>
        <taxon>Lophotrochozoa</taxon>
        <taxon>Mollusca</taxon>
        <taxon>Gastropoda</taxon>
        <taxon>Heterobranchia</taxon>
        <taxon>Euthyneura</taxon>
        <taxon>Panpulmonata</taxon>
        <taxon>Sacoglossa</taxon>
        <taxon>Placobranchoidea</taxon>
        <taxon>Plakobranchidae</taxon>
        <taxon>Elysia</taxon>
    </lineage>
</organism>
<comment type="caution">
    <text evidence="4">The sequence shown here is derived from an EMBL/GenBank/DDBJ whole genome shotgun (WGS) entry which is preliminary data.</text>
</comment>
<protein>
    <recommendedName>
        <fullName evidence="3">AAA+ ATPase domain-containing protein</fullName>
    </recommendedName>
</protein>
<dbReference type="GO" id="GO:0031593">
    <property type="term" value="F:polyubiquitin modification-dependent protein binding"/>
    <property type="evidence" value="ECO:0007669"/>
    <property type="project" value="TreeGrafter"/>
</dbReference>
<comment type="similarity">
    <text evidence="1">Belongs to the AAA ATPase family.</text>
</comment>
<proteinExistence type="inferred from homology"/>
<feature type="compositionally biased region" description="Polar residues" evidence="2">
    <location>
        <begin position="415"/>
        <end position="424"/>
    </location>
</feature>